<sequence>MRTTSDGDGGAEGGVDDDMCEDVDEVEEEEEEEEEMEDEVPPPSSGHKKTPAKKGIWKGRGKGKAGSGGRTIWNLDDSLTLVRCKRDQDEALAAAGHNFVRMKNKEWKWTDVANRMGALGVKRDWDQCMKRWENIFSWYKKVQLREKESVKQSFFTLTPKQRNEEGYKFQTDRRLFEAIDAGQHGNQTIHPPNLVDTGVSQLQGGGNGGGGETSASENGEASGGQGSGSRSSGGFKFSKKKNARQQAFEAVTDVMSAHSTVVVDSVDRASKRQCDVFQRQCDIMEMEVKVQETQCEVLDAGTVMFYEFKQRRGEGDGRHVEVGDVVTREDWPHYEVDVDGRTCLMLAVHLGFARRLLRNVVIFVTKISSAVPNRWTRGVDVTGDMVRMLVSVLAKEFEERLHHPSTFQVVVDAPLEPKDDLHGDVHILRDDIF</sequence>
<accession>A0A388LBU2</accession>
<feature type="compositionally biased region" description="Acidic residues" evidence="1">
    <location>
        <begin position="14"/>
        <end position="40"/>
    </location>
</feature>
<feature type="compositionally biased region" description="Basic residues" evidence="1">
    <location>
        <begin position="46"/>
        <end position="63"/>
    </location>
</feature>
<keyword evidence="4" id="KW-1185">Reference proteome</keyword>
<evidence type="ECO:0000259" key="2">
    <source>
        <dbReference type="PROSITE" id="PS50090"/>
    </source>
</evidence>
<dbReference type="InterPro" id="IPR044822">
    <property type="entry name" value="Myb_DNA-bind_4"/>
</dbReference>
<feature type="domain" description="Myb-like" evidence="2">
    <location>
        <begin position="70"/>
        <end position="136"/>
    </location>
</feature>
<evidence type="ECO:0000313" key="4">
    <source>
        <dbReference type="Proteomes" id="UP000265515"/>
    </source>
</evidence>
<name>A0A388LBU2_CHABU</name>
<dbReference type="EMBL" id="BFEA01000328">
    <property type="protein sequence ID" value="GBG79797.1"/>
    <property type="molecule type" value="Genomic_DNA"/>
</dbReference>
<protein>
    <recommendedName>
        <fullName evidence="2">Myb-like domain-containing protein</fullName>
    </recommendedName>
</protein>
<feature type="compositionally biased region" description="Gly residues" evidence="1">
    <location>
        <begin position="203"/>
        <end position="212"/>
    </location>
</feature>
<feature type="region of interest" description="Disordered" evidence="1">
    <location>
        <begin position="1"/>
        <end position="69"/>
    </location>
</feature>
<dbReference type="PANTHER" id="PTHR33492">
    <property type="entry name" value="OSJNBA0043A12.37 PROTEIN-RELATED"/>
    <property type="match status" value="1"/>
</dbReference>
<dbReference type="InterPro" id="IPR001005">
    <property type="entry name" value="SANT/Myb"/>
</dbReference>
<evidence type="ECO:0000256" key="1">
    <source>
        <dbReference type="SAM" id="MobiDB-lite"/>
    </source>
</evidence>
<dbReference type="Gramene" id="GBG79797">
    <property type="protein sequence ID" value="GBG79797"/>
    <property type="gene ID" value="CBR_g30059"/>
</dbReference>
<dbReference type="AlphaFoldDB" id="A0A388LBU2"/>
<proteinExistence type="predicted"/>
<dbReference type="Gene3D" id="1.10.10.60">
    <property type="entry name" value="Homeodomain-like"/>
    <property type="match status" value="1"/>
</dbReference>
<evidence type="ECO:0000313" key="3">
    <source>
        <dbReference type="EMBL" id="GBG79797.1"/>
    </source>
</evidence>
<reference evidence="3 4" key="1">
    <citation type="journal article" date="2018" name="Cell">
        <title>The Chara Genome: Secondary Complexity and Implications for Plant Terrestrialization.</title>
        <authorList>
            <person name="Nishiyama T."/>
            <person name="Sakayama H."/>
            <person name="Vries J.D."/>
            <person name="Buschmann H."/>
            <person name="Saint-Marcoux D."/>
            <person name="Ullrich K.K."/>
            <person name="Haas F.B."/>
            <person name="Vanderstraeten L."/>
            <person name="Becker D."/>
            <person name="Lang D."/>
            <person name="Vosolsobe S."/>
            <person name="Rombauts S."/>
            <person name="Wilhelmsson P.K.I."/>
            <person name="Janitza P."/>
            <person name="Kern R."/>
            <person name="Heyl A."/>
            <person name="Rumpler F."/>
            <person name="Villalobos L.I.A.C."/>
            <person name="Clay J.M."/>
            <person name="Skokan R."/>
            <person name="Toyoda A."/>
            <person name="Suzuki Y."/>
            <person name="Kagoshima H."/>
            <person name="Schijlen E."/>
            <person name="Tajeshwar N."/>
            <person name="Catarino B."/>
            <person name="Hetherington A.J."/>
            <person name="Saltykova A."/>
            <person name="Bonnot C."/>
            <person name="Breuninger H."/>
            <person name="Symeonidi A."/>
            <person name="Radhakrishnan G.V."/>
            <person name="Van Nieuwerburgh F."/>
            <person name="Deforce D."/>
            <person name="Chang C."/>
            <person name="Karol K.G."/>
            <person name="Hedrich R."/>
            <person name="Ulvskov P."/>
            <person name="Glockner G."/>
            <person name="Delwiche C.F."/>
            <person name="Petrasek J."/>
            <person name="Van de Peer Y."/>
            <person name="Friml J."/>
            <person name="Beilby M."/>
            <person name="Dolan L."/>
            <person name="Kohara Y."/>
            <person name="Sugano S."/>
            <person name="Fujiyama A."/>
            <person name="Delaux P.-M."/>
            <person name="Quint M."/>
            <person name="TheiBen G."/>
            <person name="Hagemann M."/>
            <person name="Harholt J."/>
            <person name="Dunand C."/>
            <person name="Zachgo S."/>
            <person name="Langdale J."/>
            <person name="Maumus F."/>
            <person name="Straeten D.V.D."/>
            <person name="Gould S.B."/>
            <person name="Rensing S.A."/>
        </authorList>
    </citation>
    <scope>NUCLEOTIDE SEQUENCE [LARGE SCALE GENOMIC DNA]</scope>
    <source>
        <strain evidence="3 4">S276</strain>
    </source>
</reference>
<organism evidence="3 4">
    <name type="scientific">Chara braunii</name>
    <name type="common">Braun's stonewort</name>
    <dbReference type="NCBI Taxonomy" id="69332"/>
    <lineage>
        <taxon>Eukaryota</taxon>
        <taxon>Viridiplantae</taxon>
        <taxon>Streptophyta</taxon>
        <taxon>Charophyceae</taxon>
        <taxon>Charales</taxon>
        <taxon>Characeae</taxon>
        <taxon>Chara</taxon>
    </lineage>
</organism>
<gene>
    <name evidence="3" type="ORF">CBR_g30059</name>
</gene>
<dbReference type="PROSITE" id="PS50090">
    <property type="entry name" value="MYB_LIKE"/>
    <property type="match status" value="1"/>
</dbReference>
<dbReference type="Pfam" id="PF13837">
    <property type="entry name" value="Myb_DNA-bind_4"/>
    <property type="match status" value="1"/>
</dbReference>
<dbReference type="PANTHER" id="PTHR33492:SF11">
    <property type="entry name" value="OS04G0670900 PROTEIN"/>
    <property type="match status" value="1"/>
</dbReference>
<feature type="region of interest" description="Disordered" evidence="1">
    <location>
        <begin position="183"/>
        <end position="238"/>
    </location>
</feature>
<comment type="caution">
    <text evidence="3">The sequence shown here is derived from an EMBL/GenBank/DDBJ whole genome shotgun (WGS) entry which is preliminary data.</text>
</comment>
<dbReference type="Proteomes" id="UP000265515">
    <property type="component" value="Unassembled WGS sequence"/>
</dbReference>